<dbReference type="InterPro" id="IPR051122">
    <property type="entry name" value="SDR_DHRS6-like"/>
</dbReference>
<dbReference type="PANTHER" id="PTHR43477">
    <property type="entry name" value="DIHYDROANTICAPSIN 7-DEHYDROGENASE"/>
    <property type="match status" value="1"/>
</dbReference>
<keyword evidence="2" id="KW-0560">Oxidoreductase</keyword>
<dbReference type="Gene3D" id="3.40.50.720">
    <property type="entry name" value="NAD(P)-binding Rossmann-like Domain"/>
    <property type="match status" value="1"/>
</dbReference>
<dbReference type="PRINTS" id="PR00081">
    <property type="entry name" value="GDHRDH"/>
</dbReference>
<protein>
    <submittedName>
        <fullName evidence="3">SDR family NAD(P)-dependent oxidoreductase</fullName>
    </submittedName>
</protein>
<gene>
    <name evidence="3" type="ORF">GCM10022287_27710</name>
</gene>
<evidence type="ECO:0000256" key="1">
    <source>
        <dbReference type="ARBA" id="ARBA00006484"/>
    </source>
</evidence>
<name>A0ABP8A5E0_9MICO</name>
<dbReference type="InterPro" id="IPR020904">
    <property type="entry name" value="Sc_DH/Rdtase_CS"/>
</dbReference>
<organism evidence="3 4">
    <name type="scientific">Gryllotalpicola koreensis</name>
    <dbReference type="NCBI Taxonomy" id="993086"/>
    <lineage>
        <taxon>Bacteria</taxon>
        <taxon>Bacillati</taxon>
        <taxon>Actinomycetota</taxon>
        <taxon>Actinomycetes</taxon>
        <taxon>Micrococcales</taxon>
        <taxon>Microbacteriaceae</taxon>
        <taxon>Gryllotalpicola</taxon>
    </lineage>
</organism>
<dbReference type="CDD" id="cd05233">
    <property type="entry name" value="SDR_c"/>
    <property type="match status" value="1"/>
</dbReference>
<comment type="similarity">
    <text evidence="1">Belongs to the short-chain dehydrogenases/reductases (SDR) family.</text>
</comment>
<keyword evidence="4" id="KW-1185">Reference proteome</keyword>
<dbReference type="SUPFAM" id="SSF51735">
    <property type="entry name" value="NAD(P)-binding Rossmann-fold domains"/>
    <property type="match status" value="1"/>
</dbReference>
<evidence type="ECO:0000313" key="3">
    <source>
        <dbReference type="EMBL" id="GAA4178025.1"/>
    </source>
</evidence>
<dbReference type="Pfam" id="PF13561">
    <property type="entry name" value="adh_short_C2"/>
    <property type="match status" value="1"/>
</dbReference>
<dbReference type="InterPro" id="IPR002347">
    <property type="entry name" value="SDR_fam"/>
</dbReference>
<dbReference type="RefSeq" id="WP_344755408.1">
    <property type="nucleotide sequence ID" value="NZ_BAABBW010000004.1"/>
</dbReference>
<dbReference type="Proteomes" id="UP001501079">
    <property type="component" value="Unassembled WGS sequence"/>
</dbReference>
<proteinExistence type="inferred from homology"/>
<dbReference type="PANTHER" id="PTHR43477:SF1">
    <property type="entry name" value="DIHYDROANTICAPSIN 7-DEHYDROGENASE"/>
    <property type="match status" value="1"/>
</dbReference>
<dbReference type="PROSITE" id="PS00061">
    <property type="entry name" value="ADH_SHORT"/>
    <property type="match status" value="1"/>
</dbReference>
<reference evidence="4" key="1">
    <citation type="journal article" date="2019" name="Int. J. Syst. Evol. Microbiol.">
        <title>The Global Catalogue of Microorganisms (GCM) 10K type strain sequencing project: providing services to taxonomists for standard genome sequencing and annotation.</title>
        <authorList>
            <consortium name="The Broad Institute Genomics Platform"/>
            <consortium name="The Broad Institute Genome Sequencing Center for Infectious Disease"/>
            <person name="Wu L."/>
            <person name="Ma J."/>
        </authorList>
    </citation>
    <scope>NUCLEOTIDE SEQUENCE [LARGE SCALE GENOMIC DNA]</scope>
    <source>
        <strain evidence="4">JCM 17591</strain>
    </source>
</reference>
<evidence type="ECO:0000313" key="4">
    <source>
        <dbReference type="Proteomes" id="UP001501079"/>
    </source>
</evidence>
<sequence length="257" mass="26976">MGDEEQGSGPRVRDFEGRVAVVIGGASGIGKATARLFAARGARVSLSDLDADRGRAVAEELAAGGAEAIFTLADIRAPGDLAELAHRTVETFGRMDAVFVSAGRAESDLGAMLELYLQGPANCVEAMVPHLRHSDAPTLTFTGSMSGLRAHPGAPWYATAKSGLVGMTRTLALDLAAQGIRVNSVCPSGVDTAMLRATMRGPADEIEKRLEAETERKPLRRWVTPEDVAEAAVFLASRHAAMITGVSLPVDGGERLK</sequence>
<dbReference type="InterPro" id="IPR036291">
    <property type="entry name" value="NAD(P)-bd_dom_sf"/>
</dbReference>
<comment type="caution">
    <text evidence="3">The sequence shown here is derived from an EMBL/GenBank/DDBJ whole genome shotgun (WGS) entry which is preliminary data.</text>
</comment>
<evidence type="ECO:0000256" key="2">
    <source>
        <dbReference type="ARBA" id="ARBA00023002"/>
    </source>
</evidence>
<accession>A0ABP8A5E0</accession>
<dbReference type="EMBL" id="BAABBW010000004">
    <property type="protein sequence ID" value="GAA4178025.1"/>
    <property type="molecule type" value="Genomic_DNA"/>
</dbReference>